<accession>A0A820MU99</accession>
<organism evidence="2 3">
    <name type="scientific">Rotaria sordida</name>
    <dbReference type="NCBI Taxonomy" id="392033"/>
    <lineage>
        <taxon>Eukaryota</taxon>
        <taxon>Metazoa</taxon>
        <taxon>Spiralia</taxon>
        <taxon>Gnathifera</taxon>
        <taxon>Rotifera</taxon>
        <taxon>Eurotatoria</taxon>
        <taxon>Bdelloidea</taxon>
        <taxon>Philodinida</taxon>
        <taxon>Philodinidae</taxon>
        <taxon>Rotaria</taxon>
    </lineage>
</organism>
<evidence type="ECO:0000256" key="1">
    <source>
        <dbReference type="SAM" id="MobiDB-lite"/>
    </source>
</evidence>
<feature type="region of interest" description="Disordered" evidence="1">
    <location>
        <begin position="1"/>
        <end position="25"/>
    </location>
</feature>
<feature type="non-terminal residue" evidence="2">
    <location>
        <position position="1"/>
    </location>
</feature>
<gene>
    <name evidence="2" type="ORF">JBS370_LOCUS42723</name>
</gene>
<dbReference type="EMBL" id="CAJOBD010059201">
    <property type="protein sequence ID" value="CAF4377195.1"/>
    <property type="molecule type" value="Genomic_DNA"/>
</dbReference>
<comment type="caution">
    <text evidence="2">The sequence shown here is derived from an EMBL/GenBank/DDBJ whole genome shotgun (WGS) entry which is preliminary data.</text>
</comment>
<evidence type="ECO:0000313" key="3">
    <source>
        <dbReference type="Proteomes" id="UP000663836"/>
    </source>
</evidence>
<name>A0A820MU99_9BILA</name>
<dbReference type="AlphaFoldDB" id="A0A820MU99"/>
<evidence type="ECO:0000313" key="2">
    <source>
        <dbReference type="EMBL" id="CAF4377195.1"/>
    </source>
</evidence>
<sequence length="25" mass="3127">RQQQQVPRHQHQHQQVLHPQHQQPV</sequence>
<reference evidence="2" key="1">
    <citation type="submission" date="2021-02" db="EMBL/GenBank/DDBJ databases">
        <authorList>
            <person name="Nowell W R."/>
        </authorList>
    </citation>
    <scope>NUCLEOTIDE SEQUENCE</scope>
</reference>
<proteinExistence type="predicted"/>
<protein>
    <submittedName>
        <fullName evidence="2">Uncharacterized protein</fullName>
    </submittedName>
</protein>
<dbReference type="Proteomes" id="UP000663836">
    <property type="component" value="Unassembled WGS sequence"/>
</dbReference>